<evidence type="ECO:0000256" key="1">
    <source>
        <dbReference type="ARBA" id="ARBA00001936"/>
    </source>
</evidence>
<dbReference type="SUPFAM" id="SSF81606">
    <property type="entry name" value="PP2C-like"/>
    <property type="match status" value="1"/>
</dbReference>
<dbReference type="InterPro" id="IPR036457">
    <property type="entry name" value="PPM-type-like_dom_sf"/>
</dbReference>
<dbReference type="Pfam" id="PF00481">
    <property type="entry name" value="PP2C"/>
    <property type="match status" value="1"/>
</dbReference>
<keyword evidence="8" id="KW-0464">Manganese</keyword>
<dbReference type="Gene3D" id="3.60.40.10">
    <property type="entry name" value="PPM-type phosphatase domain"/>
    <property type="match status" value="1"/>
</dbReference>
<gene>
    <name evidence="12" type="ORF">PVK06_046708</name>
</gene>
<accession>A0ABR0MBR4</accession>
<evidence type="ECO:0000256" key="9">
    <source>
        <dbReference type="RuleBase" id="RU003465"/>
    </source>
</evidence>
<dbReference type="InterPro" id="IPR013083">
    <property type="entry name" value="Znf_RING/FYVE/PHD"/>
</dbReference>
<organism evidence="12 13">
    <name type="scientific">Gossypium arboreum</name>
    <name type="common">Tree cotton</name>
    <name type="synonym">Gossypium nanking</name>
    <dbReference type="NCBI Taxonomy" id="29729"/>
    <lineage>
        <taxon>Eukaryota</taxon>
        <taxon>Viridiplantae</taxon>
        <taxon>Streptophyta</taxon>
        <taxon>Embryophyta</taxon>
        <taxon>Tracheophyta</taxon>
        <taxon>Spermatophyta</taxon>
        <taxon>Magnoliopsida</taxon>
        <taxon>eudicotyledons</taxon>
        <taxon>Gunneridae</taxon>
        <taxon>Pentapetalae</taxon>
        <taxon>rosids</taxon>
        <taxon>malvids</taxon>
        <taxon>Malvales</taxon>
        <taxon>Malvaceae</taxon>
        <taxon>Malvoideae</taxon>
        <taxon>Gossypium</taxon>
    </lineage>
</organism>
<evidence type="ECO:0000256" key="4">
    <source>
        <dbReference type="ARBA" id="ARBA00022723"/>
    </source>
</evidence>
<evidence type="ECO:0000259" key="11">
    <source>
        <dbReference type="PROSITE" id="PS51746"/>
    </source>
</evidence>
<feature type="domain" description="PPM-type phosphatase" evidence="11">
    <location>
        <begin position="307"/>
        <end position="609"/>
    </location>
</feature>
<feature type="compositionally biased region" description="Basic and acidic residues" evidence="10">
    <location>
        <begin position="105"/>
        <end position="114"/>
    </location>
</feature>
<dbReference type="Proteomes" id="UP001358586">
    <property type="component" value="Chromosome 13"/>
</dbReference>
<dbReference type="InterPro" id="IPR015655">
    <property type="entry name" value="PP2C"/>
</dbReference>
<keyword evidence="4" id="KW-0479">Metal-binding</keyword>
<keyword evidence="6" id="KW-0460">Magnesium</keyword>
<evidence type="ECO:0000256" key="10">
    <source>
        <dbReference type="SAM" id="MobiDB-lite"/>
    </source>
</evidence>
<feature type="region of interest" description="Disordered" evidence="10">
    <location>
        <begin position="97"/>
        <end position="140"/>
    </location>
</feature>
<dbReference type="EMBL" id="JARKNE010000013">
    <property type="protein sequence ID" value="KAK5770557.1"/>
    <property type="molecule type" value="Genomic_DNA"/>
</dbReference>
<feature type="compositionally biased region" description="Basic residues" evidence="10">
    <location>
        <begin position="32"/>
        <end position="43"/>
    </location>
</feature>
<evidence type="ECO:0000313" key="12">
    <source>
        <dbReference type="EMBL" id="KAK5770557.1"/>
    </source>
</evidence>
<comment type="cofactor">
    <cofactor evidence="2">
        <name>Mg(2+)</name>
        <dbReference type="ChEBI" id="CHEBI:18420"/>
    </cofactor>
</comment>
<dbReference type="PROSITE" id="PS01032">
    <property type="entry name" value="PPM_1"/>
    <property type="match status" value="1"/>
</dbReference>
<dbReference type="InterPro" id="IPR000222">
    <property type="entry name" value="PP2C_BS"/>
</dbReference>
<evidence type="ECO:0000256" key="3">
    <source>
        <dbReference type="ARBA" id="ARBA00013081"/>
    </source>
</evidence>
<proteinExistence type="inferred from homology"/>
<dbReference type="SUPFAM" id="SSF57850">
    <property type="entry name" value="RING/U-box"/>
    <property type="match status" value="1"/>
</dbReference>
<evidence type="ECO:0000256" key="8">
    <source>
        <dbReference type="ARBA" id="ARBA00023211"/>
    </source>
</evidence>
<keyword evidence="7 9" id="KW-0904">Protein phosphatase</keyword>
<feature type="compositionally biased region" description="Polar residues" evidence="10">
    <location>
        <begin position="120"/>
        <end position="140"/>
    </location>
</feature>
<sequence>MTSASELFYTRRSRVGRPDPDSGIGSSIERNYHRRNHLSHHNQRHDLDGGDSLRRSPHVRHFSSRASSLSERSSVRFDEGTSELVSSNGLNAVGVSNARRQSLRSSERLAREGFDEGTGELSSSYGLNADGVSSSSRQSLRANERLPGAVLLARARLVERLRGVSVSANRRSNRAPPNASHREHVTRDDFRIISELSTGLAARGSPLTSEAERFELLRETNKKPPGLTQEALDRLPLEIFRSQDINVERKTSRESRDCSICLESFGEGDVLTQLPCGHRPLERCLGVRAGGDALMWHADLKPHASGDFSIAVVQANNCLEDQSQVFTSPFATYVGVYDGHGGPEASRFVNKHLFPFLHKFATEQGGLSADVIKKAFNATEEEFLRLVKRSLSVRPQIASVGSCCLVGAISNDVLYVANLGDSRAVLGRKASGDKENTVVAERLSTDHNVGVEEVRKEVEELHPDDSHIVVYTRGVWRIKGIIQVSRSIGDVYLKKPEFYRDPIFQQFGNPVPLKRPVITAEPSILIRKLKPQDQFLIFASDGLWEQLSDEAAVNIVFKNPRAGIARRLVRAALQEVAKKREMRYSDIKKIKKGIRRHFHDDITVIVIYLDKHRGSFCNKRTKQNAMGCTVAPVDIYSFNADGGDEDLLQTIT</sequence>
<reference evidence="12 13" key="1">
    <citation type="submission" date="2023-03" db="EMBL/GenBank/DDBJ databases">
        <title>WGS of Gossypium arboreum.</title>
        <authorList>
            <person name="Yu D."/>
        </authorList>
    </citation>
    <scope>NUCLEOTIDE SEQUENCE [LARGE SCALE GENOMIC DNA]</scope>
    <source>
        <tissue evidence="12">Leaf</tissue>
    </source>
</reference>
<dbReference type="SMART" id="SM00332">
    <property type="entry name" value="PP2Cc"/>
    <property type="match status" value="1"/>
</dbReference>
<dbReference type="InterPro" id="IPR001932">
    <property type="entry name" value="PPM-type_phosphatase-like_dom"/>
</dbReference>
<dbReference type="CDD" id="cd00143">
    <property type="entry name" value="PP2Cc"/>
    <property type="match status" value="1"/>
</dbReference>
<keyword evidence="13" id="KW-1185">Reference proteome</keyword>
<dbReference type="InterPro" id="IPR001841">
    <property type="entry name" value="Znf_RING"/>
</dbReference>
<feature type="compositionally biased region" description="Basic and acidic residues" evidence="10">
    <location>
        <begin position="44"/>
        <end position="54"/>
    </location>
</feature>
<dbReference type="PANTHER" id="PTHR47992">
    <property type="entry name" value="PROTEIN PHOSPHATASE"/>
    <property type="match status" value="1"/>
</dbReference>
<name>A0ABR0MBR4_GOSAR</name>
<dbReference type="Gene3D" id="3.30.40.10">
    <property type="entry name" value="Zinc/RING finger domain, C3HC4 (zinc finger)"/>
    <property type="match status" value="1"/>
</dbReference>
<dbReference type="Pfam" id="PF17123">
    <property type="entry name" value="zf-RING_11"/>
    <property type="match status" value="1"/>
</dbReference>
<evidence type="ECO:0000256" key="2">
    <source>
        <dbReference type="ARBA" id="ARBA00001946"/>
    </source>
</evidence>
<keyword evidence="5 9" id="KW-0378">Hydrolase</keyword>
<comment type="cofactor">
    <cofactor evidence="1">
        <name>Mn(2+)</name>
        <dbReference type="ChEBI" id="CHEBI:29035"/>
    </cofactor>
</comment>
<evidence type="ECO:0000313" key="13">
    <source>
        <dbReference type="Proteomes" id="UP001358586"/>
    </source>
</evidence>
<protein>
    <recommendedName>
        <fullName evidence="3">protein-serine/threonine phosphatase</fullName>
        <ecNumber evidence="3">3.1.3.16</ecNumber>
    </recommendedName>
</protein>
<evidence type="ECO:0000256" key="5">
    <source>
        <dbReference type="ARBA" id="ARBA00022801"/>
    </source>
</evidence>
<evidence type="ECO:0000256" key="6">
    <source>
        <dbReference type="ARBA" id="ARBA00022842"/>
    </source>
</evidence>
<dbReference type="PROSITE" id="PS51746">
    <property type="entry name" value="PPM_2"/>
    <property type="match status" value="1"/>
</dbReference>
<comment type="caution">
    <text evidence="12">The sequence shown here is derived from an EMBL/GenBank/DDBJ whole genome shotgun (WGS) entry which is preliminary data.</text>
</comment>
<comment type="similarity">
    <text evidence="9">Belongs to the PP2C family.</text>
</comment>
<dbReference type="EC" id="3.1.3.16" evidence="3"/>
<evidence type="ECO:0000256" key="7">
    <source>
        <dbReference type="ARBA" id="ARBA00022912"/>
    </source>
</evidence>
<feature type="region of interest" description="Disordered" evidence="10">
    <location>
        <begin position="1"/>
        <end position="75"/>
    </location>
</feature>